<dbReference type="PANTHER" id="PTHR48043">
    <property type="entry name" value="EG:EG0003.4 PROTEIN-RELATED"/>
    <property type="match status" value="1"/>
</dbReference>
<keyword evidence="3" id="KW-1133">Transmembrane helix</keyword>
<dbReference type="EMBL" id="WTPW01000075">
    <property type="protein sequence ID" value="KAF0551561.1"/>
    <property type="molecule type" value="Genomic_DNA"/>
</dbReference>
<keyword evidence="5" id="KW-1185">Reference proteome</keyword>
<dbReference type="AlphaFoldDB" id="A0A8H4B0Z2"/>
<keyword evidence="3" id="KW-0812">Transmembrane</keyword>
<feature type="transmembrane region" description="Helical" evidence="3">
    <location>
        <begin position="127"/>
        <end position="147"/>
    </location>
</feature>
<organism evidence="4 5">
    <name type="scientific">Gigaspora margarita</name>
    <dbReference type="NCBI Taxonomy" id="4874"/>
    <lineage>
        <taxon>Eukaryota</taxon>
        <taxon>Fungi</taxon>
        <taxon>Fungi incertae sedis</taxon>
        <taxon>Mucoromycota</taxon>
        <taxon>Glomeromycotina</taxon>
        <taxon>Glomeromycetes</taxon>
        <taxon>Diversisporales</taxon>
        <taxon>Gigasporaceae</taxon>
        <taxon>Gigaspora</taxon>
    </lineage>
</organism>
<comment type="caution">
    <text evidence="4">The sequence shown here is derived from an EMBL/GenBank/DDBJ whole genome shotgun (WGS) entry which is preliminary data.</text>
</comment>
<dbReference type="PANTHER" id="PTHR48043:SF145">
    <property type="entry name" value="FI06409P-RELATED"/>
    <property type="match status" value="1"/>
</dbReference>
<proteinExistence type="predicted"/>
<keyword evidence="2 4" id="KW-0808">Transferase</keyword>
<sequence>MYTSTPLLVLPIMGDQPRNAEMLESAGIALTISKANLKIHDVVSKVKRLLNEVSFKRNAKILQFLVKINSKRKYRAADLIEIVMNTVKYQGVKDENGGFKVDNENLLRDWITADTRMGFIRGKYLDIYDAAIVLFLALLGGFTYTLWKISKYFYITFRNENNNSKKSYKLKKA</sequence>
<evidence type="ECO:0000256" key="3">
    <source>
        <dbReference type="SAM" id="Phobius"/>
    </source>
</evidence>
<gene>
    <name evidence="4" type="ORF">F8M41_023130</name>
</gene>
<evidence type="ECO:0000256" key="2">
    <source>
        <dbReference type="ARBA" id="ARBA00022679"/>
    </source>
</evidence>
<protein>
    <submittedName>
        <fullName evidence="4">UDP-Glycosyltransferase/glycogen phosphorylase</fullName>
    </submittedName>
</protein>
<dbReference type="SUPFAM" id="SSF53756">
    <property type="entry name" value="UDP-Glycosyltransferase/glycogen phosphorylase"/>
    <property type="match status" value="1"/>
</dbReference>
<dbReference type="Gene3D" id="3.40.50.2000">
    <property type="entry name" value="Glycogen Phosphorylase B"/>
    <property type="match status" value="1"/>
</dbReference>
<name>A0A8H4B0Z2_GIGMA</name>
<dbReference type="InterPro" id="IPR002213">
    <property type="entry name" value="UDP_glucos_trans"/>
</dbReference>
<dbReference type="OrthoDB" id="2425510at2759"/>
<evidence type="ECO:0000313" key="5">
    <source>
        <dbReference type="Proteomes" id="UP000439903"/>
    </source>
</evidence>
<reference evidence="4 5" key="1">
    <citation type="journal article" date="2019" name="Environ. Microbiol.">
        <title>At the nexus of three kingdoms: the genome of the mycorrhizal fungus Gigaspora margarita provides insights into plant, endobacterial and fungal interactions.</title>
        <authorList>
            <person name="Venice F."/>
            <person name="Ghignone S."/>
            <person name="Salvioli di Fossalunga A."/>
            <person name="Amselem J."/>
            <person name="Novero M."/>
            <person name="Xianan X."/>
            <person name="Sedzielewska Toro K."/>
            <person name="Morin E."/>
            <person name="Lipzen A."/>
            <person name="Grigoriev I.V."/>
            <person name="Henrissat B."/>
            <person name="Martin F.M."/>
            <person name="Bonfante P."/>
        </authorList>
    </citation>
    <scope>NUCLEOTIDE SEQUENCE [LARGE SCALE GENOMIC DNA]</scope>
    <source>
        <strain evidence="4 5">BEG34</strain>
    </source>
</reference>
<dbReference type="Pfam" id="PF00201">
    <property type="entry name" value="UDPGT"/>
    <property type="match status" value="1"/>
</dbReference>
<evidence type="ECO:0000313" key="4">
    <source>
        <dbReference type="EMBL" id="KAF0551561.1"/>
    </source>
</evidence>
<dbReference type="GO" id="GO:0008194">
    <property type="term" value="F:UDP-glycosyltransferase activity"/>
    <property type="evidence" value="ECO:0007669"/>
    <property type="project" value="InterPro"/>
</dbReference>
<accession>A0A8H4B0Z2</accession>
<evidence type="ECO:0000256" key="1">
    <source>
        <dbReference type="ARBA" id="ARBA00022676"/>
    </source>
</evidence>
<keyword evidence="3" id="KW-0472">Membrane</keyword>
<keyword evidence="1" id="KW-0328">Glycosyltransferase</keyword>
<dbReference type="Proteomes" id="UP000439903">
    <property type="component" value="Unassembled WGS sequence"/>
</dbReference>
<dbReference type="InterPro" id="IPR050271">
    <property type="entry name" value="UDP-glycosyltransferase"/>
</dbReference>